<accession>A0A1C3JEE8</accession>
<sequence length="455" mass="49531">MKNPECVIKSHLTQLDKNTIVERVKQAGVVGAGGAGFPTYVKLQSEAEIFLVNAAECEPMLKVDQQLMAEKSAELIRGLTYAMKATGAKEGVIALKAKYQKAIDALTPLLAANMRIHILRDVYPAGDEVITIWLATGRRVAPAQLPITVGVIVNNVQTLINVCHAVEHEQGVFDRTLTINGCVNNPMTITVPIGVTFQELLDYAGGVTESEFAVINGGPMMGALVEDLNQCVTKTTGALLVLPRDHIIIQRRLKSDQQILNMAKTVCEQCSLCTELCPRHLIGHELAPSQVIRATNYKDLAQPSTFLSALTCSECSLCESYACPVNISPMRVNKILKKQLRAQGAQYCGELKDADPMAEYRLVPTARLVSRLNLTPYYQEALMQPFDLPYRQVKVAISQHIGAPGEPIVQAGDRVTLGQKLTEAKANALSLGVHASCNGTVSEIDAQYITIQRGR</sequence>
<dbReference type="Proteomes" id="UP000092819">
    <property type="component" value="Unassembled WGS sequence"/>
</dbReference>
<dbReference type="GO" id="GO:0046872">
    <property type="term" value="F:metal ion binding"/>
    <property type="evidence" value="ECO:0007669"/>
    <property type="project" value="UniProtKB-KW"/>
</dbReference>
<dbReference type="SUPFAM" id="SSF142984">
    <property type="entry name" value="Nqo1 middle domain-like"/>
    <property type="match status" value="1"/>
</dbReference>
<evidence type="ECO:0000256" key="4">
    <source>
        <dbReference type="ARBA" id="ARBA00022737"/>
    </source>
</evidence>
<dbReference type="PIRSF" id="PIRSF036408">
    <property type="entry name" value="PduS_prd"/>
    <property type="match status" value="1"/>
</dbReference>
<dbReference type="GO" id="GO:0016020">
    <property type="term" value="C:membrane"/>
    <property type="evidence" value="ECO:0007669"/>
    <property type="project" value="InterPro"/>
</dbReference>
<evidence type="ECO:0000313" key="11">
    <source>
        <dbReference type="EMBL" id="SBT13503.1"/>
    </source>
</evidence>
<proteinExistence type="predicted"/>
<keyword evidence="7" id="KW-0411">Iron-sulfur</keyword>
<dbReference type="EMBL" id="FLQZ01000043">
    <property type="protein sequence ID" value="SBT13503.1"/>
    <property type="molecule type" value="Genomic_DNA"/>
</dbReference>
<dbReference type="InterPro" id="IPR017900">
    <property type="entry name" value="4Fe4S_Fe_S_CS"/>
</dbReference>
<dbReference type="Pfam" id="PF13375">
    <property type="entry name" value="RnfC_N"/>
    <property type="match status" value="1"/>
</dbReference>
<evidence type="ECO:0000256" key="3">
    <source>
        <dbReference type="ARBA" id="ARBA00022723"/>
    </source>
</evidence>
<keyword evidence="1" id="KW-0813">Transport</keyword>
<keyword evidence="6" id="KW-0408">Iron</keyword>
<dbReference type="Gene3D" id="3.10.20.600">
    <property type="match status" value="1"/>
</dbReference>
<dbReference type="PANTHER" id="PTHR43034:SF2">
    <property type="entry name" value="ION-TRANSLOCATING OXIDOREDUCTASE COMPLEX SUBUNIT C"/>
    <property type="match status" value="1"/>
</dbReference>
<dbReference type="InterPro" id="IPR026902">
    <property type="entry name" value="RnfC_N"/>
</dbReference>
<keyword evidence="4" id="KW-0677">Repeat</keyword>
<keyword evidence="12" id="KW-1185">Reference proteome</keyword>
<dbReference type="InterPro" id="IPR017054">
    <property type="entry name" value="PduS"/>
</dbReference>
<dbReference type="SUPFAM" id="SSF51230">
    <property type="entry name" value="Single hybrid motif"/>
    <property type="match status" value="1"/>
</dbReference>
<dbReference type="GO" id="GO:0051539">
    <property type="term" value="F:4 iron, 4 sulfur cluster binding"/>
    <property type="evidence" value="ECO:0007669"/>
    <property type="project" value="UniProtKB-KW"/>
</dbReference>
<dbReference type="PANTHER" id="PTHR43034">
    <property type="entry name" value="ION-TRANSLOCATING OXIDOREDUCTASE COMPLEX SUBUNIT C"/>
    <property type="match status" value="1"/>
</dbReference>
<organism evidence="11 12">
    <name type="scientific">Vibrio celticus</name>
    <dbReference type="NCBI Taxonomy" id="446372"/>
    <lineage>
        <taxon>Bacteria</taxon>
        <taxon>Pseudomonadati</taxon>
        <taxon>Pseudomonadota</taxon>
        <taxon>Gammaproteobacteria</taxon>
        <taxon>Vibrionales</taxon>
        <taxon>Vibrionaceae</taxon>
        <taxon>Vibrio</taxon>
    </lineage>
</organism>
<evidence type="ECO:0000256" key="7">
    <source>
        <dbReference type="ARBA" id="ARBA00023014"/>
    </source>
</evidence>
<dbReference type="PROSITE" id="PS00198">
    <property type="entry name" value="4FE4S_FER_1"/>
    <property type="match status" value="1"/>
</dbReference>
<dbReference type="GO" id="GO:0009055">
    <property type="term" value="F:electron transfer activity"/>
    <property type="evidence" value="ECO:0007669"/>
    <property type="project" value="InterPro"/>
</dbReference>
<dbReference type="SUPFAM" id="SSF46548">
    <property type="entry name" value="alpha-helical ferredoxin"/>
    <property type="match status" value="1"/>
</dbReference>
<dbReference type="Pfam" id="PF01512">
    <property type="entry name" value="Complex1_51K"/>
    <property type="match status" value="1"/>
</dbReference>
<evidence type="ECO:0000259" key="8">
    <source>
        <dbReference type="Pfam" id="PF01512"/>
    </source>
</evidence>
<feature type="domain" description="RnfC Barrel sandwich hybrid" evidence="10">
    <location>
        <begin position="391"/>
        <end position="450"/>
    </location>
</feature>
<evidence type="ECO:0000313" key="12">
    <source>
        <dbReference type="Proteomes" id="UP000092819"/>
    </source>
</evidence>
<evidence type="ECO:0000256" key="5">
    <source>
        <dbReference type="ARBA" id="ARBA00022982"/>
    </source>
</evidence>
<feature type="domain" description="Soluble ligand binding" evidence="9">
    <location>
        <begin position="178"/>
        <end position="222"/>
    </location>
</feature>
<protein>
    <submittedName>
        <fullName evidence="11">Electron transport complex protein RnfC</fullName>
    </submittedName>
</protein>
<dbReference type="AlphaFoldDB" id="A0A1C3JEE8"/>
<feature type="domain" description="NADH-ubiquinone oxidoreductase 51kDa subunit FMN-binding" evidence="8">
    <location>
        <begin position="24"/>
        <end position="163"/>
    </location>
</feature>
<evidence type="ECO:0000256" key="1">
    <source>
        <dbReference type="ARBA" id="ARBA00022448"/>
    </source>
</evidence>
<dbReference type="Pfam" id="PF10531">
    <property type="entry name" value="SLBB"/>
    <property type="match status" value="1"/>
</dbReference>
<evidence type="ECO:0000259" key="9">
    <source>
        <dbReference type="Pfam" id="PF10531"/>
    </source>
</evidence>
<dbReference type="Gene3D" id="3.30.70.20">
    <property type="match status" value="1"/>
</dbReference>
<dbReference type="SUPFAM" id="SSF142019">
    <property type="entry name" value="Nqo1 FMN-binding domain-like"/>
    <property type="match status" value="1"/>
</dbReference>
<dbReference type="InterPro" id="IPR010208">
    <property type="entry name" value="Ion_transpt_RnfC/RsxC"/>
</dbReference>
<evidence type="ECO:0000256" key="2">
    <source>
        <dbReference type="ARBA" id="ARBA00022485"/>
    </source>
</evidence>
<dbReference type="RefSeq" id="WP_065676509.1">
    <property type="nucleotide sequence ID" value="NZ_AP025463.1"/>
</dbReference>
<evidence type="ECO:0000256" key="6">
    <source>
        <dbReference type="ARBA" id="ARBA00023004"/>
    </source>
</evidence>
<name>A0A1C3JEE8_9VIBR</name>
<reference evidence="12" key="1">
    <citation type="submission" date="2016-06" db="EMBL/GenBank/DDBJ databases">
        <authorList>
            <person name="Rodrigo-Torres L."/>
            <person name="Arahal D.R."/>
        </authorList>
    </citation>
    <scope>NUCLEOTIDE SEQUENCE [LARGE SCALE GENOMIC DNA]</scope>
    <source>
        <strain evidence="12">CECT 7224</strain>
    </source>
</reference>
<dbReference type="Pfam" id="PF13534">
    <property type="entry name" value="Fer4_17"/>
    <property type="match status" value="1"/>
</dbReference>
<dbReference type="Gene3D" id="3.40.50.11540">
    <property type="entry name" value="NADH-ubiquinone oxidoreductase 51kDa subunit"/>
    <property type="match status" value="1"/>
</dbReference>
<dbReference type="InterPro" id="IPR037225">
    <property type="entry name" value="Nuo51_FMN-bd_sf"/>
</dbReference>
<keyword evidence="2" id="KW-0004">4Fe-4S</keyword>
<dbReference type="InterPro" id="IPR011538">
    <property type="entry name" value="Nuo51_FMN-bd"/>
</dbReference>
<gene>
    <name evidence="11" type="primary">rnfC_2</name>
    <name evidence="11" type="ORF">VCE7224_02252</name>
</gene>
<dbReference type="InterPro" id="IPR011053">
    <property type="entry name" value="Single_hybrid_motif"/>
</dbReference>
<evidence type="ECO:0000259" key="10">
    <source>
        <dbReference type="Pfam" id="PF13375"/>
    </source>
</evidence>
<keyword evidence="5" id="KW-0249">Electron transport</keyword>
<dbReference type="InterPro" id="IPR019554">
    <property type="entry name" value="Soluble_ligand-bd"/>
</dbReference>
<keyword evidence="3" id="KW-0479">Metal-binding</keyword>